<dbReference type="GO" id="GO:0016747">
    <property type="term" value="F:acyltransferase activity, transferring groups other than amino-acyl groups"/>
    <property type="evidence" value="ECO:0007669"/>
    <property type="project" value="InterPro"/>
</dbReference>
<dbReference type="Proteomes" id="UP000516404">
    <property type="component" value="Chromosome"/>
</dbReference>
<feature type="domain" description="N-acetyltransferase" evidence="1">
    <location>
        <begin position="7"/>
        <end position="140"/>
    </location>
</feature>
<protein>
    <submittedName>
        <fullName evidence="2">GNAT family N-acetyltransferase</fullName>
    </submittedName>
</protein>
<evidence type="ECO:0000313" key="3">
    <source>
        <dbReference type="Proteomes" id="UP000516404"/>
    </source>
</evidence>
<dbReference type="Pfam" id="PF13508">
    <property type="entry name" value="Acetyltransf_7"/>
    <property type="match status" value="1"/>
</dbReference>
<reference evidence="2 3" key="1">
    <citation type="submission" date="2020-09" db="EMBL/GenBank/DDBJ databases">
        <title>Investigation of environmental microbes.</title>
        <authorList>
            <person name="Ou Y."/>
            <person name="Kang Q."/>
        </authorList>
    </citation>
    <scope>NUCLEOTIDE SEQUENCE [LARGE SCALE GENOMIC DNA]</scope>
    <source>
        <strain evidence="2 3">KJZ-14</strain>
    </source>
</reference>
<dbReference type="InterPro" id="IPR016181">
    <property type="entry name" value="Acyl_CoA_acyltransferase"/>
</dbReference>
<gene>
    <name evidence="2" type="ORF">IDM49_10725</name>
</gene>
<dbReference type="GeneID" id="96624712"/>
<dbReference type="PANTHER" id="PTHR43233">
    <property type="entry name" value="FAMILY N-ACETYLTRANSFERASE, PUTATIVE (AFU_ORTHOLOGUE AFUA_6G03350)-RELATED"/>
    <property type="match status" value="1"/>
</dbReference>
<name>A0A7H2BDB0_9MICC</name>
<dbReference type="InterPro" id="IPR053144">
    <property type="entry name" value="Acetyltransferase_Butenolide"/>
</dbReference>
<keyword evidence="3" id="KW-1185">Reference proteome</keyword>
<evidence type="ECO:0000313" key="2">
    <source>
        <dbReference type="EMBL" id="QNV37656.1"/>
    </source>
</evidence>
<dbReference type="PROSITE" id="PS51186">
    <property type="entry name" value="GNAT"/>
    <property type="match status" value="1"/>
</dbReference>
<accession>A0A7H2BDB0</accession>
<dbReference type="EMBL" id="CP061539">
    <property type="protein sequence ID" value="QNV37656.1"/>
    <property type="molecule type" value="Genomic_DNA"/>
</dbReference>
<keyword evidence="2" id="KW-0808">Transferase</keyword>
<evidence type="ECO:0000259" key="1">
    <source>
        <dbReference type="PROSITE" id="PS51186"/>
    </source>
</evidence>
<organism evidence="2 3">
    <name type="scientific">Rothia terrae</name>
    <dbReference type="NCBI Taxonomy" id="396015"/>
    <lineage>
        <taxon>Bacteria</taxon>
        <taxon>Bacillati</taxon>
        <taxon>Actinomycetota</taxon>
        <taxon>Actinomycetes</taxon>
        <taxon>Micrococcales</taxon>
        <taxon>Micrococcaceae</taxon>
        <taxon>Rothia</taxon>
    </lineage>
</organism>
<dbReference type="SUPFAM" id="SSF55729">
    <property type="entry name" value="Acyl-CoA N-acyltransferases (Nat)"/>
    <property type="match status" value="1"/>
</dbReference>
<dbReference type="RefSeq" id="WP_190724500.1">
    <property type="nucleotide sequence ID" value="NZ_CP061539.1"/>
</dbReference>
<dbReference type="KEGG" id="rter:IDM49_10725"/>
<dbReference type="CDD" id="cd04301">
    <property type="entry name" value="NAT_SF"/>
    <property type="match status" value="1"/>
</dbReference>
<dbReference type="AlphaFoldDB" id="A0A7H2BDB0"/>
<dbReference type="Gene3D" id="3.40.630.30">
    <property type="match status" value="1"/>
</dbReference>
<dbReference type="PANTHER" id="PTHR43233:SF1">
    <property type="entry name" value="FAMILY N-ACETYLTRANSFERASE, PUTATIVE (AFU_ORTHOLOGUE AFUA_6G03350)-RELATED"/>
    <property type="match status" value="1"/>
</dbReference>
<sequence length="140" mass="15116">MPISADYVLEEAAPSPTQYCALRERAGMTPRSERQATGAIAGSWAFYRVRHVPTGEVVAMGRVIGDGAWYFNVADMAVLPEHQHQGLGNAVLTALLNKIRAEADDGAYVTLIADAPGQPLYLKHGFEKKLEGSVGMAQFL</sequence>
<dbReference type="InterPro" id="IPR000182">
    <property type="entry name" value="GNAT_dom"/>
</dbReference>
<proteinExistence type="predicted"/>